<name>A0ABU5JE14_9ACTN</name>
<keyword evidence="3" id="KW-1185">Reference proteome</keyword>
<gene>
    <name evidence="2" type="ORF">U2F25_15305</name>
</gene>
<evidence type="ECO:0000313" key="3">
    <source>
        <dbReference type="Proteomes" id="UP001290101"/>
    </source>
</evidence>
<reference evidence="2 3" key="1">
    <citation type="submission" date="2023-12" db="EMBL/GenBank/DDBJ databases">
        <title>Micromonospora sp. nov., isolated from Atacama Desert.</title>
        <authorList>
            <person name="Carro L."/>
            <person name="Golinska P."/>
            <person name="Klenk H.-P."/>
            <person name="Goodfellow M."/>
        </authorList>
    </citation>
    <scope>NUCLEOTIDE SEQUENCE [LARGE SCALE GENOMIC DNA]</scope>
    <source>
        <strain evidence="2 3">4G53</strain>
    </source>
</reference>
<organism evidence="2 3">
    <name type="scientific">Micromonospora sicca</name>
    <dbReference type="NCBI Taxonomy" id="2202420"/>
    <lineage>
        <taxon>Bacteria</taxon>
        <taxon>Bacillati</taxon>
        <taxon>Actinomycetota</taxon>
        <taxon>Actinomycetes</taxon>
        <taxon>Micromonosporales</taxon>
        <taxon>Micromonosporaceae</taxon>
        <taxon>Micromonospora</taxon>
    </lineage>
</organism>
<dbReference type="RefSeq" id="WP_322440882.1">
    <property type="nucleotide sequence ID" value="NZ_JAXOTQ010000017.1"/>
</dbReference>
<dbReference type="Proteomes" id="UP001290101">
    <property type="component" value="Unassembled WGS sequence"/>
</dbReference>
<proteinExistence type="predicted"/>
<comment type="caution">
    <text evidence="2">The sequence shown here is derived from an EMBL/GenBank/DDBJ whole genome shotgun (WGS) entry which is preliminary data.</text>
</comment>
<protein>
    <submittedName>
        <fullName evidence="2">Uncharacterized protein</fullName>
    </submittedName>
</protein>
<sequence length="175" mass="17924">MLEVASLRKTFDGERQHRGRKGSAETGGRVFAVNDVSFVVEEGDLVTLLGPIAATSDWPSRTIEALYPMAASSRTRSSPPCSPGSDAKATTIRHAAIQLDTPDELRGVVTAIYQMSSRGGLALGDTLVGGVAGVIGPVAALTAEGLAAAAIAAGVLSRPNAVRSYPAATQEAAHV</sequence>
<evidence type="ECO:0000256" key="1">
    <source>
        <dbReference type="SAM" id="MobiDB-lite"/>
    </source>
</evidence>
<dbReference type="EMBL" id="JAXOTQ010000017">
    <property type="protein sequence ID" value="MDZ5490816.1"/>
    <property type="molecule type" value="Genomic_DNA"/>
</dbReference>
<accession>A0ABU5JE14</accession>
<evidence type="ECO:0000313" key="2">
    <source>
        <dbReference type="EMBL" id="MDZ5490816.1"/>
    </source>
</evidence>
<feature type="region of interest" description="Disordered" evidence="1">
    <location>
        <begin position="1"/>
        <end position="24"/>
    </location>
</feature>